<keyword evidence="2" id="KW-0472">Membrane</keyword>
<reference evidence="3" key="1">
    <citation type="submission" date="2021-01" db="EMBL/GenBank/DDBJ databases">
        <title>Whole genome shotgun sequence of Planosporangium flavigriseum NBRC 105377.</title>
        <authorList>
            <person name="Komaki H."/>
            <person name="Tamura T."/>
        </authorList>
    </citation>
    <scope>NUCLEOTIDE SEQUENCE</scope>
    <source>
        <strain evidence="3">NBRC 105377</strain>
    </source>
</reference>
<keyword evidence="2" id="KW-0812">Transmembrane</keyword>
<dbReference type="InterPro" id="IPR009091">
    <property type="entry name" value="RCC1/BLIP-II"/>
</dbReference>
<feature type="compositionally biased region" description="Polar residues" evidence="1">
    <location>
        <begin position="106"/>
        <end position="121"/>
    </location>
</feature>
<dbReference type="EMBL" id="BONU01000001">
    <property type="protein sequence ID" value="GIG71719.1"/>
    <property type="molecule type" value="Genomic_DNA"/>
</dbReference>
<sequence length="136" mass="13726">MPTEEGIDKTPLVLIGKYRRSAVVAVMSVLATVLLMAGGQSGYASSGPVDPGTTPGWHSDRGGEPDDGLGSALPSSPALTDVVAAAGGALHSLALRSDGTARAWGLNSQGQLGDGTTTDKNTPVRVIEPEETGTDN</sequence>
<organism evidence="3 4">
    <name type="scientific">Planosporangium flavigriseum</name>
    <dbReference type="NCBI Taxonomy" id="373681"/>
    <lineage>
        <taxon>Bacteria</taxon>
        <taxon>Bacillati</taxon>
        <taxon>Actinomycetota</taxon>
        <taxon>Actinomycetes</taxon>
        <taxon>Micromonosporales</taxon>
        <taxon>Micromonosporaceae</taxon>
        <taxon>Planosporangium</taxon>
    </lineage>
</organism>
<feature type="region of interest" description="Disordered" evidence="1">
    <location>
        <begin position="106"/>
        <end position="136"/>
    </location>
</feature>
<dbReference type="AlphaFoldDB" id="A0A8J3PK15"/>
<dbReference type="Proteomes" id="UP000653674">
    <property type="component" value="Unassembled WGS sequence"/>
</dbReference>
<evidence type="ECO:0000313" key="4">
    <source>
        <dbReference type="Proteomes" id="UP000653674"/>
    </source>
</evidence>
<dbReference type="SUPFAM" id="SSF50985">
    <property type="entry name" value="RCC1/BLIP-II"/>
    <property type="match status" value="1"/>
</dbReference>
<dbReference type="Pfam" id="PF13540">
    <property type="entry name" value="RCC1_2"/>
    <property type="match status" value="1"/>
</dbReference>
<evidence type="ECO:0000256" key="1">
    <source>
        <dbReference type="SAM" id="MobiDB-lite"/>
    </source>
</evidence>
<protein>
    <recommendedName>
        <fullName evidence="5">Regulator of chromosome condensation (RCC1) repeat-containing protein</fullName>
    </recommendedName>
</protein>
<feature type="transmembrane region" description="Helical" evidence="2">
    <location>
        <begin position="21"/>
        <end position="39"/>
    </location>
</feature>
<evidence type="ECO:0000313" key="3">
    <source>
        <dbReference type="EMBL" id="GIG71719.1"/>
    </source>
</evidence>
<gene>
    <name evidence="3" type="ORF">Pfl04_01230</name>
</gene>
<dbReference type="Gene3D" id="2.130.10.30">
    <property type="entry name" value="Regulator of chromosome condensation 1/beta-lactamase-inhibitor protein II"/>
    <property type="match status" value="1"/>
</dbReference>
<comment type="caution">
    <text evidence="3">The sequence shown here is derived from an EMBL/GenBank/DDBJ whole genome shotgun (WGS) entry which is preliminary data.</text>
</comment>
<evidence type="ECO:0008006" key="5">
    <source>
        <dbReference type="Google" id="ProtNLM"/>
    </source>
</evidence>
<keyword evidence="2" id="KW-1133">Transmembrane helix</keyword>
<dbReference type="PROSITE" id="PS50012">
    <property type="entry name" value="RCC1_3"/>
    <property type="match status" value="1"/>
</dbReference>
<keyword evidence="4" id="KW-1185">Reference proteome</keyword>
<dbReference type="InterPro" id="IPR000408">
    <property type="entry name" value="Reg_chr_condens"/>
</dbReference>
<evidence type="ECO:0000256" key="2">
    <source>
        <dbReference type="SAM" id="Phobius"/>
    </source>
</evidence>
<feature type="region of interest" description="Disordered" evidence="1">
    <location>
        <begin position="41"/>
        <end position="75"/>
    </location>
</feature>
<dbReference type="PROSITE" id="PS00626">
    <property type="entry name" value="RCC1_2"/>
    <property type="match status" value="1"/>
</dbReference>
<accession>A0A8J3PK15</accession>
<dbReference type="RefSeq" id="WP_239075222.1">
    <property type="nucleotide sequence ID" value="NZ_BAAAQJ010000026.1"/>
</dbReference>
<name>A0A8J3PK15_9ACTN</name>
<proteinExistence type="predicted"/>